<dbReference type="GO" id="GO:0016301">
    <property type="term" value="F:kinase activity"/>
    <property type="evidence" value="ECO:0007669"/>
    <property type="project" value="UniProtKB-KW"/>
</dbReference>
<name>A0ABD1NVA6_9LAMI</name>
<dbReference type="AlphaFoldDB" id="A0ABD1NVA6"/>
<gene>
    <name evidence="2" type="ORF">Adt_47235</name>
</gene>
<organism evidence="2 3">
    <name type="scientific">Abeliophyllum distichum</name>
    <dbReference type="NCBI Taxonomy" id="126358"/>
    <lineage>
        <taxon>Eukaryota</taxon>
        <taxon>Viridiplantae</taxon>
        <taxon>Streptophyta</taxon>
        <taxon>Embryophyta</taxon>
        <taxon>Tracheophyta</taxon>
        <taxon>Spermatophyta</taxon>
        <taxon>Magnoliopsida</taxon>
        <taxon>eudicotyledons</taxon>
        <taxon>Gunneridae</taxon>
        <taxon>Pentapetalae</taxon>
        <taxon>asterids</taxon>
        <taxon>lamiids</taxon>
        <taxon>Lamiales</taxon>
        <taxon>Oleaceae</taxon>
        <taxon>Forsythieae</taxon>
        <taxon>Abeliophyllum</taxon>
    </lineage>
</organism>
<accession>A0ABD1NVA6</accession>
<reference evidence="3" key="1">
    <citation type="submission" date="2024-07" db="EMBL/GenBank/DDBJ databases">
        <title>Two chromosome-level genome assemblies of Korean endemic species Abeliophyllum distichum and Forsythia ovata (Oleaceae).</title>
        <authorList>
            <person name="Jang H."/>
        </authorList>
    </citation>
    <scope>NUCLEOTIDE SEQUENCE [LARGE SCALE GENOMIC DNA]</scope>
</reference>
<dbReference type="Pfam" id="PF13020">
    <property type="entry name" value="NOV_C"/>
    <property type="match status" value="1"/>
</dbReference>
<keyword evidence="3" id="KW-1185">Reference proteome</keyword>
<keyword evidence="2" id="KW-0808">Transferase</keyword>
<evidence type="ECO:0000259" key="1">
    <source>
        <dbReference type="Pfam" id="PF13020"/>
    </source>
</evidence>
<feature type="domain" description="Protein NO VEIN C-terminal" evidence="1">
    <location>
        <begin position="1064"/>
        <end position="1150"/>
    </location>
</feature>
<evidence type="ECO:0000313" key="3">
    <source>
        <dbReference type="Proteomes" id="UP001604336"/>
    </source>
</evidence>
<evidence type="ECO:0000313" key="2">
    <source>
        <dbReference type="EMBL" id="KAL2455538.1"/>
    </source>
</evidence>
<comment type="caution">
    <text evidence="2">The sequence shown here is derived from an EMBL/GenBank/DDBJ whole genome shotgun (WGS) entry which is preliminary data.</text>
</comment>
<keyword evidence="2" id="KW-0418">Kinase</keyword>
<dbReference type="PANTHER" id="PTHR32387">
    <property type="entry name" value="WU:FJ29H11"/>
    <property type="match status" value="1"/>
</dbReference>
<sequence>MILSKLRLSNCLLLEGDEKEWVPPCKVLRNWTDQARSLLPDSLLREHLGLGYLNKDIVLSDTLAVALGVDDYGPKIVLQVIISLCCSKNGLNSMDISWLTSCLSAIYVMSSHSSGQTPSSRRPGLDITYELRKTPFIPLSDGKYGSVEEGTIWLHSDVVAASVENSSSDASIVENVTRLLYRVGVQRLSDHEIVKVHILPAVFGDSGLGQEELMTEYLSFVMFHLQSGCATCSSERGDIISDLRDKALILTNYGYKRLSEVPIHFSRNFGNPVDVNKLISSLDVKWHEIDTTYLNHPITELVSGGMLKWRNFFQEIGVTDFVKIVQVEKCIADMSHDATKNTMWNGDMFSVSSVAKNWESEELFHLLSNLSLRGNQEKCKYFLEVLDTLWDDYFSDKITGYCIDSTGESKPFKSSVISVLHNFPWIVSSIDNELHYPKDLFHDCIAVNSVLGVSAPYAIPKVRSRKLVDDIGLKTHVTLDDVLSILKVWRRSEISFKASVSQMSDFYTFIWKEMATSKQKIMEELHSGLFIFVPCASGYSREDAIPGAFLSPQEVYWYDSTGSMDQLKLIDHDSVSDIASSLRKMLCNFYPNLHDFFVNECGVDENPPLRSYLQILLQLSTIALPNQAAKTVFQVFLQWGEAIKSGSMSSEDVEYLQESLLKKEYAVLPTRQDKWVSLHPSFGLVCWCDDDDLGREFKYLEGVDFLYFGELPDEENVMLQAKILIVMSGLGIPALSKIVIREAIYYGPADWSFIFSLVNWALPYAQRYILNAHPDKYFQLKQSNFEDLRHLQIIVVEKLFYRNVIKREITSKKRYECSCLLQDNILYCSRESDSHSIFMELSRLLYNGTPELHFANFLHMITTMTESGSTEEQIEFFILNSQKVPKLPPDESDWSLSHVSSSVENHATELENFISKKTEEQNSTVFKRRPGINSNWPPADWKTAPGFNSASAFGFNTLAGSSLQATKWDSGKENLEEGVVEVGSELIVDGNPIVVTPTASLNAEISGSQSNHASNTIDSDMNVALDSVDIVDRMNFGSPNSVERDHLSIDTTNAQQALFTGRLGEFVAFKYFNGKVGGMFVKWVNEANESGLPYDIIIGGDEKSREYIEVKATKSARKNWFVISMREWQFAVEKGESFSIAHVILSGNEMAKITIYKNPARLCKLGNLKLAMLVPK</sequence>
<protein>
    <submittedName>
        <fullName evidence="2">Histidine kinase</fullName>
    </submittedName>
</protein>
<dbReference type="InterPro" id="IPR052957">
    <property type="entry name" value="Auxin_embryo_med"/>
</dbReference>
<dbReference type="PANTHER" id="PTHR32387:SF0">
    <property type="entry name" value="PROTEIN NO VEIN"/>
    <property type="match status" value="1"/>
</dbReference>
<dbReference type="EMBL" id="JBFOLK010000177">
    <property type="protein sequence ID" value="KAL2455538.1"/>
    <property type="molecule type" value="Genomic_DNA"/>
</dbReference>
<dbReference type="InterPro" id="IPR024975">
    <property type="entry name" value="NOV_C"/>
</dbReference>
<proteinExistence type="predicted"/>
<dbReference type="Proteomes" id="UP001604336">
    <property type="component" value="Unassembled WGS sequence"/>
</dbReference>